<evidence type="ECO:0000256" key="2">
    <source>
        <dbReference type="ARBA" id="ARBA00010617"/>
    </source>
</evidence>
<dbReference type="EMBL" id="CP120631">
    <property type="protein sequence ID" value="WEW61993.1"/>
    <property type="molecule type" value="Genomic_DNA"/>
</dbReference>
<dbReference type="PRINTS" id="PR00463">
    <property type="entry name" value="EP450I"/>
</dbReference>
<name>A0AAF0ILQ4_9EURO</name>
<dbReference type="Gene3D" id="1.10.630.10">
    <property type="entry name" value="Cytochrome P450"/>
    <property type="match status" value="1"/>
</dbReference>
<dbReference type="InterPro" id="IPR002401">
    <property type="entry name" value="Cyt_P450_E_grp-I"/>
</dbReference>
<dbReference type="GO" id="GO:0016705">
    <property type="term" value="F:oxidoreductase activity, acting on paired donors, with incorporation or reduction of molecular oxygen"/>
    <property type="evidence" value="ECO:0007669"/>
    <property type="project" value="InterPro"/>
</dbReference>
<dbReference type="PANTHER" id="PTHR46300">
    <property type="entry name" value="P450, PUTATIVE (EUROFUNG)-RELATED-RELATED"/>
    <property type="match status" value="1"/>
</dbReference>
<dbReference type="PANTHER" id="PTHR46300:SF2">
    <property type="entry name" value="CYTOCHROME P450 MONOOXYGENASE ALNH-RELATED"/>
    <property type="match status" value="1"/>
</dbReference>
<keyword evidence="7 8" id="KW-0349">Heme</keyword>
<accession>A0AAF0ILQ4</accession>
<dbReference type="Proteomes" id="UP001219355">
    <property type="component" value="Chromosome 5"/>
</dbReference>
<evidence type="ECO:0000256" key="1">
    <source>
        <dbReference type="ARBA" id="ARBA00001971"/>
    </source>
</evidence>
<evidence type="ECO:0008006" key="11">
    <source>
        <dbReference type="Google" id="ProtNLM"/>
    </source>
</evidence>
<sequence>MQGDTPQVVVNGVAEARDIFIKQGAHTQNRPASRFQLLMRDGYFPSAMNGPKWRNARKMWQVILNPTAAKKYIPYQELESEQLLVDILDNPLNWRDHIDRFTNSLGMMMVNGYRITTSRDPIVKETLEDLYDMSRLGFRGKLLDFWPFLWKLPVELLPICREARKLARKHRDYIWTNYSTVKRKAELGKSLPSFNQAIQEKLKEGWEGVSEIEGAEIGQHLLSGATDTTASTLTTCIAALCLFPEVQRKAQKEIDRVVGPDRLPRVEDAENLPYVQQLILELQRWITAVPLSLPRATNGFVAWGKYGIPEETGLILNIYAIHHDPALYPEPHIFRPERWEGKLEAAHAENQLLFTFGAGRRTCPGQKLAEKSLFIVISRWLWAFNISHAKDKHGNKIPINTEDLRPGVIVRLNPFPADIKPRAPTRADLIRQVWQRNCDSLLDADYQWKTTPAEIAKLIERNGI</sequence>
<proteinExistence type="inferred from homology"/>
<dbReference type="GO" id="GO:0004497">
    <property type="term" value="F:monooxygenase activity"/>
    <property type="evidence" value="ECO:0007669"/>
    <property type="project" value="UniProtKB-KW"/>
</dbReference>
<keyword evidence="4 8" id="KW-0560">Oxidoreductase</keyword>
<evidence type="ECO:0000256" key="6">
    <source>
        <dbReference type="ARBA" id="ARBA00023033"/>
    </source>
</evidence>
<keyword evidence="6 8" id="KW-0503">Monooxygenase</keyword>
<evidence type="ECO:0000313" key="9">
    <source>
        <dbReference type="EMBL" id="WEW61993.1"/>
    </source>
</evidence>
<evidence type="ECO:0000256" key="5">
    <source>
        <dbReference type="ARBA" id="ARBA00023004"/>
    </source>
</evidence>
<keyword evidence="5 7" id="KW-0408">Iron</keyword>
<dbReference type="InterPro" id="IPR036396">
    <property type="entry name" value="Cyt_P450_sf"/>
</dbReference>
<dbReference type="AlphaFoldDB" id="A0AAF0ILQ4"/>
<dbReference type="Pfam" id="PF00067">
    <property type="entry name" value="p450"/>
    <property type="match status" value="1"/>
</dbReference>
<evidence type="ECO:0000256" key="4">
    <source>
        <dbReference type="ARBA" id="ARBA00023002"/>
    </source>
</evidence>
<feature type="binding site" description="axial binding residue" evidence="7">
    <location>
        <position position="363"/>
    </location>
    <ligand>
        <name>heme</name>
        <dbReference type="ChEBI" id="CHEBI:30413"/>
    </ligand>
    <ligandPart>
        <name>Fe</name>
        <dbReference type="ChEBI" id="CHEBI:18248"/>
    </ligandPart>
</feature>
<comment type="cofactor">
    <cofactor evidence="1 7">
        <name>heme</name>
        <dbReference type="ChEBI" id="CHEBI:30413"/>
    </cofactor>
</comment>
<evidence type="ECO:0000256" key="7">
    <source>
        <dbReference type="PIRSR" id="PIRSR602401-1"/>
    </source>
</evidence>
<keyword evidence="10" id="KW-1185">Reference proteome</keyword>
<organism evidence="9 10">
    <name type="scientific">Emydomyces testavorans</name>
    <dbReference type="NCBI Taxonomy" id="2070801"/>
    <lineage>
        <taxon>Eukaryota</taxon>
        <taxon>Fungi</taxon>
        <taxon>Dikarya</taxon>
        <taxon>Ascomycota</taxon>
        <taxon>Pezizomycotina</taxon>
        <taxon>Eurotiomycetes</taxon>
        <taxon>Eurotiomycetidae</taxon>
        <taxon>Onygenales</taxon>
        <taxon>Nannizziopsiaceae</taxon>
        <taxon>Emydomyces</taxon>
    </lineage>
</organism>
<evidence type="ECO:0000256" key="8">
    <source>
        <dbReference type="RuleBase" id="RU000461"/>
    </source>
</evidence>
<dbReference type="InterPro" id="IPR050364">
    <property type="entry name" value="Cytochrome_P450_fung"/>
</dbReference>
<comment type="similarity">
    <text evidence="2 8">Belongs to the cytochrome P450 family.</text>
</comment>
<dbReference type="GO" id="GO:0005506">
    <property type="term" value="F:iron ion binding"/>
    <property type="evidence" value="ECO:0007669"/>
    <property type="project" value="InterPro"/>
</dbReference>
<dbReference type="InterPro" id="IPR001128">
    <property type="entry name" value="Cyt_P450"/>
</dbReference>
<keyword evidence="3 7" id="KW-0479">Metal-binding</keyword>
<dbReference type="PROSITE" id="PS00086">
    <property type="entry name" value="CYTOCHROME_P450"/>
    <property type="match status" value="1"/>
</dbReference>
<gene>
    <name evidence="9" type="ORF">PRK78_007493</name>
</gene>
<dbReference type="InterPro" id="IPR017972">
    <property type="entry name" value="Cyt_P450_CS"/>
</dbReference>
<evidence type="ECO:0000256" key="3">
    <source>
        <dbReference type="ARBA" id="ARBA00022723"/>
    </source>
</evidence>
<dbReference type="GO" id="GO:0020037">
    <property type="term" value="F:heme binding"/>
    <property type="evidence" value="ECO:0007669"/>
    <property type="project" value="InterPro"/>
</dbReference>
<reference evidence="9" key="1">
    <citation type="submission" date="2023-03" db="EMBL/GenBank/DDBJ databases">
        <title>Emydomyces testavorans Genome Sequence.</title>
        <authorList>
            <person name="Hoyer L."/>
        </authorList>
    </citation>
    <scope>NUCLEOTIDE SEQUENCE</scope>
    <source>
        <strain evidence="9">16-2883</strain>
    </source>
</reference>
<evidence type="ECO:0000313" key="10">
    <source>
        <dbReference type="Proteomes" id="UP001219355"/>
    </source>
</evidence>
<protein>
    <recommendedName>
        <fullName evidence="11">Cytochrome P450</fullName>
    </recommendedName>
</protein>
<dbReference type="SUPFAM" id="SSF48264">
    <property type="entry name" value="Cytochrome P450"/>
    <property type="match status" value="1"/>
</dbReference>